<evidence type="ECO:0000256" key="1">
    <source>
        <dbReference type="SAM" id="MobiDB-lite"/>
    </source>
</evidence>
<feature type="region of interest" description="Disordered" evidence="1">
    <location>
        <begin position="628"/>
        <end position="666"/>
    </location>
</feature>
<evidence type="ECO:0000259" key="3">
    <source>
        <dbReference type="Pfam" id="PF20454"/>
    </source>
</evidence>
<dbReference type="AlphaFoldDB" id="A0A8I1KJR6"/>
<evidence type="ECO:0000313" key="5">
    <source>
        <dbReference type="Proteomes" id="UP000623250"/>
    </source>
</evidence>
<keyword evidence="5" id="KW-1185">Reference proteome</keyword>
<feature type="compositionally biased region" description="Basic residues" evidence="1">
    <location>
        <begin position="657"/>
        <end position="666"/>
    </location>
</feature>
<feature type="domain" description="Terminase large subunit GpA endonuclease" evidence="3">
    <location>
        <begin position="304"/>
        <end position="596"/>
    </location>
</feature>
<dbReference type="EMBL" id="JAEMUK010000012">
    <property type="protein sequence ID" value="MBJ7543251.1"/>
    <property type="molecule type" value="Genomic_DNA"/>
</dbReference>
<dbReference type="GO" id="GO:0016887">
    <property type="term" value="F:ATP hydrolysis activity"/>
    <property type="evidence" value="ECO:0007669"/>
    <property type="project" value="InterPro"/>
</dbReference>
<dbReference type="GO" id="GO:0004519">
    <property type="term" value="F:endonuclease activity"/>
    <property type="evidence" value="ECO:0007669"/>
    <property type="project" value="InterPro"/>
</dbReference>
<name>A0A8I1KJR6_9HYPH</name>
<accession>A0A8I1KJR6</accession>
<protein>
    <submittedName>
        <fullName evidence="4">Phage terminase large subunit family protein</fullName>
    </submittedName>
</protein>
<dbReference type="InterPro" id="IPR046454">
    <property type="entry name" value="GpA_endonuclease"/>
</dbReference>
<evidence type="ECO:0000313" key="4">
    <source>
        <dbReference type="EMBL" id="MBJ7543251.1"/>
    </source>
</evidence>
<gene>
    <name evidence="4" type="ORF">JDN41_06750</name>
</gene>
<feature type="domain" description="Phage terminase large subunit GpA ATPase" evidence="2">
    <location>
        <begin position="47"/>
        <end position="292"/>
    </location>
</feature>
<sequence>MKFRQSALRVIARTLAKVLEPPMPIPPSKWARENLVVPDGPRAGELWDPYLTPYLIEPLDMLGPDCPVNKVVVRKSAQTGFTTLGIAWIGHTIDRDPCRMAVVQPTDSALSEFLSEKLNLAISETKALKTKVQAQKSRSSQGSTTYTKRYPGGSLSCLIATSTADLRSKTLKKVFKDEASEYPDDLDGQGSPHAMISARYTSFLASGDWKELNISTPVLKGACYISDEFDAGDQRFWHVSCPHCGEQFTFEFDRKWFKFNDVYPYEAHYIAPCCGSVIEYHERNALVRAGEWIALEPAPGKFPSYHFDALSSPFVPWDEIAKKFIEAGDDPAKQKGFWNLTLGLPYELRTDTPDYTRLMERREDGLTRGHIPPQGLLLVMSADVQMRGIYVEVLAIAPDRQSWVVDVQYLDGETTDAERGAFAKLTELYERTYPDAFGNRRRVDLIGVDSGYQTNTVYTWCRNRPGAMALKGEDGWSRPALGSPTLQDIDYGGRKIKKGAQKWTVGTWPLKATFYSDLRKDGLKAGREIDPPGYCHFGTWLDEVYFRQITSEYVSDEKFKGRNRKVWKIKFREENHWLDCRVYNMALAEYLGLSRMTADDWAVLAKERGVPKEARAVDLLSPSPVRAAASEAAKEAAPEPAPVPKQEEPAGNDWFKGRNRGWFNKR</sequence>
<dbReference type="Pfam" id="PF05876">
    <property type="entry name" value="GpA_ATPase"/>
    <property type="match status" value="1"/>
</dbReference>
<dbReference type="Pfam" id="PF20454">
    <property type="entry name" value="GpA_nuclease"/>
    <property type="match status" value="1"/>
</dbReference>
<comment type="caution">
    <text evidence="4">The sequence shown here is derived from an EMBL/GenBank/DDBJ whole genome shotgun (WGS) entry which is preliminary data.</text>
</comment>
<dbReference type="InterPro" id="IPR027417">
    <property type="entry name" value="P-loop_NTPase"/>
</dbReference>
<dbReference type="Proteomes" id="UP000623250">
    <property type="component" value="Unassembled WGS sequence"/>
</dbReference>
<dbReference type="RefSeq" id="WP_037239834.1">
    <property type="nucleotide sequence ID" value="NZ_JAEMUK010000012.1"/>
</dbReference>
<proteinExistence type="predicted"/>
<organism evidence="4 5">
    <name type="scientific">Rhodomicrobium udaipurense</name>
    <dbReference type="NCBI Taxonomy" id="1202716"/>
    <lineage>
        <taxon>Bacteria</taxon>
        <taxon>Pseudomonadati</taxon>
        <taxon>Pseudomonadota</taxon>
        <taxon>Alphaproteobacteria</taxon>
        <taxon>Hyphomicrobiales</taxon>
        <taxon>Hyphomicrobiaceae</taxon>
        <taxon>Rhodomicrobium</taxon>
    </lineage>
</organism>
<evidence type="ECO:0000259" key="2">
    <source>
        <dbReference type="Pfam" id="PF05876"/>
    </source>
</evidence>
<reference evidence="4 5" key="1">
    <citation type="submission" date="2020-12" db="EMBL/GenBank/DDBJ databases">
        <title>Revised draft genomes of Rhodomicrobium vannielii ATCC 17100 and Rhodomicrobium udaipurense JA643.</title>
        <authorList>
            <person name="Conners E.M."/>
            <person name="Davenport E.J."/>
            <person name="Bose A."/>
        </authorList>
    </citation>
    <scope>NUCLEOTIDE SEQUENCE [LARGE SCALE GENOMIC DNA]</scope>
    <source>
        <strain evidence="4 5">JA643</strain>
    </source>
</reference>
<dbReference type="InterPro" id="IPR046453">
    <property type="entry name" value="GpA_ATPase"/>
</dbReference>
<dbReference type="Gene3D" id="3.40.50.300">
    <property type="entry name" value="P-loop containing nucleotide triphosphate hydrolases"/>
    <property type="match status" value="1"/>
</dbReference>